<accession>A0AB72ZMV5</accession>
<reference evidence="1 2" key="1">
    <citation type="submission" date="2012-05" db="EMBL/GenBank/DDBJ databases">
        <title>Genome sequence of Yersinia Pestis PY-08.</title>
        <authorList>
            <person name="Santana-Cruz I."/>
            <person name="Sengamalay N."/>
            <person name="McCracken C."/>
            <person name="Daugherty S.C."/>
            <person name="Maroo A."/>
            <person name="Vara P.G."/>
            <person name="Tallon L.J."/>
            <person name="Sadzewicz L."/>
            <person name="Vinetz J.M."/>
            <person name="Cespedes Zambrano M.J."/>
            <person name="Fraser-Liggett C.M."/>
            <person name="Tettelin H."/>
        </authorList>
    </citation>
    <scope>NUCLEOTIDE SEQUENCE [LARGE SCALE GENOMIC DNA]</scope>
    <source>
        <strain evidence="1 2">PY-08</strain>
    </source>
</reference>
<evidence type="ECO:0000313" key="1">
    <source>
        <dbReference type="EMBL" id="EIR21190.1"/>
    </source>
</evidence>
<keyword evidence="1" id="KW-0675">Receptor</keyword>
<gene>
    <name evidence="1" type="ORF">YPPY08_1587</name>
</gene>
<evidence type="ECO:0000313" key="2">
    <source>
        <dbReference type="Proteomes" id="UP000003231"/>
    </source>
</evidence>
<proteinExistence type="predicted"/>
<organism evidence="1 2">
    <name type="scientific">Yersinia pestis PY-08</name>
    <dbReference type="NCBI Taxonomy" id="992134"/>
    <lineage>
        <taxon>Bacteria</taxon>
        <taxon>Pseudomonadati</taxon>
        <taxon>Pseudomonadota</taxon>
        <taxon>Gammaproteobacteria</taxon>
        <taxon>Enterobacterales</taxon>
        <taxon>Yersiniaceae</taxon>
        <taxon>Yersinia</taxon>
    </lineage>
</organism>
<dbReference type="Proteomes" id="UP000003231">
    <property type="component" value="Unassembled WGS sequence"/>
</dbReference>
<feature type="non-terminal residue" evidence="1">
    <location>
        <position position="21"/>
    </location>
</feature>
<dbReference type="AlphaFoldDB" id="A0AB72ZMV5"/>
<sequence>MAKVNQRFRKTHSAALVIAAG</sequence>
<dbReference type="EMBL" id="AKRT01000209">
    <property type="protein sequence ID" value="EIR21190.1"/>
    <property type="molecule type" value="Genomic_DNA"/>
</dbReference>
<protein>
    <submittedName>
        <fullName evidence="1">TonB-dependent Receptor Plug domain protein</fullName>
    </submittedName>
</protein>
<comment type="caution">
    <text evidence="1">The sequence shown here is derived from an EMBL/GenBank/DDBJ whole genome shotgun (WGS) entry which is preliminary data.</text>
</comment>
<name>A0AB72ZMV5_YERPE</name>